<dbReference type="EMBL" id="JBBPFD010000001">
    <property type="protein sequence ID" value="KAK7945218.1"/>
    <property type="molecule type" value="Genomic_DNA"/>
</dbReference>
<dbReference type="InterPro" id="IPR027997">
    <property type="entry name" value="Largen/INSYN1"/>
</dbReference>
<organism evidence="4 5">
    <name type="scientific">Mugilogobius chulae</name>
    <name type="common">yellowstripe goby</name>
    <dbReference type="NCBI Taxonomy" id="88201"/>
    <lineage>
        <taxon>Eukaryota</taxon>
        <taxon>Metazoa</taxon>
        <taxon>Chordata</taxon>
        <taxon>Craniata</taxon>
        <taxon>Vertebrata</taxon>
        <taxon>Euteleostomi</taxon>
        <taxon>Actinopterygii</taxon>
        <taxon>Neopterygii</taxon>
        <taxon>Teleostei</taxon>
        <taxon>Neoteleostei</taxon>
        <taxon>Acanthomorphata</taxon>
        <taxon>Gobiaria</taxon>
        <taxon>Gobiiformes</taxon>
        <taxon>Gobioidei</taxon>
        <taxon>Gobiidae</taxon>
        <taxon>Gobionellinae</taxon>
        <taxon>Mugilogobius</taxon>
    </lineage>
</organism>
<keyword evidence="5" id="KW-1185">Reference proteome</keyword>
<dbReference type="GO" id="GO:0045793">
    <property type="term" value="P:positive regulation of cell size"/>
    <property type="evidence" value="ECO:0007669"/>
    <property type="project" value="TreeGrafter"/>
</dbReference>
<evidence type="ECO:0000256" key="1">
    <source>
        <dbReference type="ARBA" id="ARBA00023054"/>
    </source>
</evidence>
<sequence length="218" mass="24209">MVKREPSPEVGEQRRKDTVREQIRQVVTNLEDVLGGLKQVHVEMREVVEQIDRLTANIDLNEDTPGIAQGPESDNNCLDFCEDLRVVTNGNHRPQIAQQAVEQRIILRTNSPSPVHTASVVKTNRIVPPAKQNGLKNGHPPQLFNSNHTGHTVLAHDTPHPQALDPKVIIESRTQKPPPYPQQNGRCGKYPQQQPPVKTARTPPSNLGGRGRQSSSMV</sequence>
<keyword evidence="1 2" id="KW-0175">Coiled coil</keyword>
<feature type="region of interest" description="Disordered" evidence="3">
    <location>
        <begin position="173"/>
        <end position="218"/>
    </location>
</feature>
<dbReference type="PANTHER" id="PTHR15917:SF0">
    <property type="entry name" value="PROTEIN LARGEN"/>
    <property type="match status" value="1"/>
</dbReference>
<gene>
    <name evidence="4" type="ORF">WMY93_000946</name>
</gene>
<reference evidence="5" key="1">
    <citation type="submission" date="2024-04" db="EMBL/GenBank/DDBJ databases">
        <title>Salinicola lusitanus LLJ914,a marine bacterium isolated from the Okinawa Trough.</title>
        <authorList>
            <person name="Li J."/>
        </authorList>
    </citation>
    <scope>NUCLEOTIDE SEQUENCE [LARGE SCALE GENOMIC DNA]</scope>
</reference>
<evidence type="ECO:0008006" key="6">
    <source>
        <dbReference type="Google" id="ProtNLM"/>
    </source>
</evidence>
<proteinExistence type="predicted"/>
<feature type="region of interest" description="Disordered" evidence="3">
    <location>
        <begin position="130"/>
        <end position="160"/>
    </location>
</feature>
<protein>
    <recommendedName>
        <fullName evidence="6">Protein Largen</fullName>
    </recommendedName>
</protein>
<name>A0AAW0Q1U9_9GOBI</name>
<dbReference type="AlphaFoldDB" id="A0AAW0Q1U9"/>
<feature type="coiled-coil region" evidence="2">
    <location>
        <begin position="37"/>
        <end position="64"/>
    </location>
</feature>
<evidence type="ECO:0000256" key="3">
    <source>
        <dbReference type="SAM" id="MobiDB-lite"/>
    </source>
</evidence>
<evidence type="ECO:0000313" key="4">
    <source>
        <dbReference type="EMBL" id="KAK7945218.1"/>
    </source>
</evidence>
<accession>A0AAW0Q1U9</accession>
<evidence type="ECO:0000313" key="5">
    <source>
        <dbReference type="Proteomes" id="UP001460270"/>
    </source>
</evidence>
<dbReference type="PANTHER" id="PTHR15917">
    <property type="match status" value="1"/>
</dbReference>
<dbReference type="GO" id="GO:0045727">
    <property type="term" value="P:positive regulation of translation"/>
    <property type="evidence" value="ECO:0007669"/>
    <property type="project" value="TreeGrafter"/>
</dbReference>
<dbReference type="Proteomes" id="UP001460270">
    <property type="component" value="Unassembled WGS sequence"/>
</dbReference>
<comment type="caution">
    <text evidence="4">The sequence shown here is derived from an EMBL/GenBank/DDBJ whole genome shotgun (WGS) entry which is preliminary data.</text>
</comment>
<evidence type="ECO:0000256" key="2">
    <source>
        <dbReference type="SAM" id="Coils"/>
    </source>
</evidence>